<dbReference type="AlphaFoldDB" id="A0A9W6HC52"/>
<proteinExistence type="predicted"/>
<sequence>MLILLPPSETKRDGGAGEPLALDGLGFGELSRVRREVLAAVAKLSRNREASIRALKLGPKQAGEVDRNRAIRSSATMPALERYTGVLYDALDAPSLSEESRAFAHSSLAVHSALLGLVRADDLIPAYRLSFDSRLSLERGAPTLKKRWAPVVGGLLAARPGLILDLRSEGYAALGPTPVREHVHYVRVLARDESGNTRALNHFNKQAKGLFARALVQCGIDFAGTAELLDWARSEGYDLSLSTGGPASAGGVGDLELVVPEVTGERGSLMAALR</sequence>
<dbReference type="RefSeq" id="WP_271178041.1">
    <property type="nucleotide sequence ID" value="NZ_BAAAJO010000003.1"/>
</dbReference>
<organism evidence="1 2">
    <name type="scientific">Leifsonia poae</name>
    <dbReference type="NCBI Taxonomy" id="110933"/>
    <lineage>
        <taxon>Bacteria</taxon>
        <taxon>Bacillati</taxon>
        <taxon>Actinomycetota</taxon>
        <taxon>Actinomycetes</taxon>
        <taxon>Micrococcales</taxon>
        <taxon>Microbacteriaceae</taxon>
        <taxon>Leifsonia</taxon>
    </lineage>
</organism>
<keyword evidence="2" id="KW-1185">Reference proteome</keyword>
<dbReference type="Pfam" id="PF03883">
    <property type="entry name" value="H2O2_YaaD"/>
    <property type="match status" value="1"/>
</dbReference>
<dbReference type="GO" id="GO:0033194">
    <property type="term" value="P:response to hydroperoxide"/>
    <property type="evidence" value="ECO:0007669"/>
    <property type="project" value="TreeGrafter"/>
</dbReference>
<evidence type="ECO:0000313" key="2">
    <source>
        <dbReference type="Proteomes" id="UP001142372"/>
    </source>
</evidence>
<dbReference type="PANTHER" id="PTHR30283:SF4">
    <property type="entry name" value="PEROXIDE STRESS RESISTANCE PROTEIN YAAA"/>
    <property type="match status" value="1"/>
</dbReference>
<dbReference type="PANTHER" id="PTHR30283">
    <property type="entry name" value="PEROXIDE STRESS RESPONSE PROTEIN YAAA"/>
    <property type="match status" value="1"/>
</dbReference>
<gene>
    <name evidence="1" type="ORF">GCM10017584_29690</name>
</gene>
<dbReference type="GO" id="GO:0005829">
    <property type="term" value="C:cytosol"/>
    <property type="evidence" value="ECO:0007669"/>
    <property type="project" value="TreeGrafter"/>
</dbReference>
<name>A0A9W6HC52_9MICO</name>
<dbReference type="InterPro" id="IPR005583">
    <property type="entry name" value="YaaA"/>
</dbReference>
<dbReference type="Proteomes" id="UP001142372">
    <property type="component" value="Unassembled WGS sequence"/>
</dbReference>
<reference evidence="1" key="1">
    <citation type="journal article" date="2014" name="Int. J. Syst. Evol. Microbiol.">
        <title>Complete genome sequence of Corynebacterium casei LMG S-19264T (=DSM 44701T), isolated from a smear-ripened cheese.</title>
        <authorList>
            <consortium name="US DOE Joint Genome Institute (JGI-PGF)"/>
            <person name="Walter F."/>
            <person name="Albersmeier A."/>
            <person name="Kalinowski J."/>
            <person name="Ruckert C."/>
        </authorList>
    </citation>
    <scope>NUCLEOTIDE SEQUENCE</scope>
    <source>
        <strain evidence="1">VKM Ac-1401</strain>
    </source>
</reference>
<comment type="caution">
    <text evidence="1">The sequence shown here is derived from an EMBL/GenBank/DDBJ whole genome shotgun (WGS) entry which is preliminary data.</text>
</comment>
<dbReference type="EMBL" id="BSEN01000015">
    <property type="protein sequence ID" value="GLJ77395.1"/>
    <property type="molecule type" value="Genomic_DNA"/>
</dbReference>
<reference evidence="1" key="2">
    <citation type="submission" date="2023-01" db="EMBL/GenBank/DDBJ databases">
        <authorList>
            <person name="Sun Q."/>
            <person name="Evtushenko L."/>
        </authorList>
    </citation>
    <scope>NUCLEOTIDE SEQUENCE</scope>
    <source>
        <strain evidence="1">VKM Ac-1401</strain>
    </source>
</reference>
<evidence type="ECO:0000313" key="1">
    <source>
        <dbReference type="EMBL" id="GLJ77395.1"/>
    </source>
</evidence>
<protein>
    <submittedName>
        <fullName evidence="1">Peroxide stress protein YaaA</fullName>
    </submittedName>
</protein>
<accession>A0A9W6HC52</accession>